<keyword evidence="3" id="KW-0862">Zinc</keyword>
<dbReference type="PANTHER" id="PTHR48413">
    <property type="match status" value="1"/>
</dbReference>
<dbReference type="InterPro" id="IPR016193">
    <property type="entry name" value="Cytidine_deaminase-like"/>
</dbReference>
<dbReference type="Pfam" id="PF00383">
    <property type="entry name" value="dCMP_cyt_deam_1"/>
    <property type="match status" value="1"/>
</dbReference>
<dbReference type="Gene3D" id="3.20.20.70">
    <property type="entry name" value="Aldolase class I"/>
    <property type="match status" value="1"/>
</dbReference>
<dbReference type="InterPro" id="IPR013785">
    <property type="entry name" value="Aldolase_TIM"/>
</dbReference>
<accession>A0A9Q5HRC4</accession>
<dbReference type="GO" id="GO:0052717">
    <property type="term" value="F:tRNA-specific adenosine-34 deaminase activity"/>
    <property type="evidence" value="ECO:0007669"/>
    <property type="project" value="UniProtKB-EC"/>
</dbReference>
<sequence>MANSCTSRCLRGLTGCLNRSGFTRRTGAYAQYARLFSHSAPVGSKARETSADSPFAFLPTNALVPKSGRGERSKGLTEIRGSYYNPVTYTYLDELLSDWGEFVDGVKFAGGSFTLMPPTRLKRLIDMIHSHDAYVSTGGYIERVLASSGGDTKVVGKYLEKCKEMGFDVLELSCGFLSLPTDDWTALVKLTKSIGLKPKPEIGILFGAGGDTEGLESKGTRDPRWVIERAEKFLAAGADRIMIESEGITENVKEWRTDVISSLTSTLPVDKLMFEAAEPAVFAYYIQTLGADVNVFVDHSQIAQLASDLVRCTHALSKMSDTEKHEKWMAEAQVMAEEAMVAGEVPVGCVFVRDGVIIAKARNRTNELRNATRHAELEAIDSILASRELTPDPTQPYLLRTTTLYVTVEPCIMCASALRQMGIAAVYYGCDNDRFGGCGSVLGVNEKLEHPKHPSYNAIGGYGREEAIMILRRFYLTENVNAPIPKSKSNRVLKTEITVRAESPTGEESPMESTT</sequence>
<dbReference type="GO" id="GO:0002100">
    <property type="term" value="P:tRNA wobble adenosine to inosine editing"/>
    <property type="evidence" value="ECO:0007669"/>
    <property type="project" value="InterPro"/>
</dbReference>
<feature type="domain" description="CMP/dCMP-type deaminase" evidence="4">
    <location>
        <begin position="323"/>
        <end position="440"/>
    </location>
</feature>
<dbReference type="InterPro" id="IPR002125">
    <property type="entry name" value="CMP_dCMP_dom"/>
</dbReference>
<evidence type="ECO:0000259" key="4">
    <source>
        <dbReference type="PROSITE" id="PS51747"/>
    </source>
</evidence>
<dbReference type="GO" id="GO:0008270">
    <property type="term" value="F:zinc ion binding"/>
    <property type="evidence" value="ECO:0007669"/>
    <property type="project" value="InterPro"/>
</dbReference>
<organism evidence="5 6">
    <name type="scientific">Sanghuangporus baumii</name>
    <name type="common">Phellinus baumii</name>
    <dbReference type="NCBI Taxonomy" id="108892"/>
    <lineage>
        <taxon>Eukaryota</taxon>
        <taxon>Fungi</taxon>
        <taxon>Dikarya</taxon>
        <taxon>Basidiomycota</taxon>
        <taxon>Agaricomycotina</taxon>
        <taxon>Agaricomycetes</taxon>
        <taxon>Hymenochaetales</taxon>
        <taxon>Hymenochaetaceae</taxon>
        <taxon>Sanghuangporus</taxon>
    </lineage>
</organism>
<dbReference type="Gene3D" id="3.40.140.10">
    <property type="entry name" value="Cytidine Deaminase, domain 2"/>
    <property type="match status" value="1"/>
</dbReference>
<protein>
    <submittedName>
        <fullName evidence="5">Phospho-3-sulfolactate synthase coma</fullName>
    </submittedName>
</protein>
<dbReference type="SUPFAM" id="SSF102110">
    <property type="entry name" value="(2r)-phospho-3-sulfolactate synthase ComA"/>
    <property type="match status" value="1"/>
</dbReference>
<evidence type="ECO:0000256" key="1">
    <source>
        <dbReference type="ARBA" id="ARBA00010424"/>
    </source>
</evidence>
<dbReference type="AlphaFoldDB" id="A0A9Q5HRC4"/>
<dbReference type="Proteomes" id="UP000757232">
    <property type="component" value="Unassembled WGS sequence"/>
</dbReference>
<dbReference type="Pfam" id="PF02679">
    <property type="entry name" value="ComA"/>
    <property type="match status" value="1"/>
</dbReference>
<dbReference type="SUPFAM" id="SSF53927">
    <property type="entry name" value="Cytidine deaminase-like"/>
    <property type="match status" value="1"/>
</dbReference>
<evidence type="ECO:0000256" key="3">
    <source>
        <dbReference type="ARBA" id="ARBA00022833"/>
    </source>
</evidence>
<evidence type="ECO:0000313" key="6">
    <source>
        <dbReference type="Proteomes" id="UP000757232"/>
    </source>
</evidence>
<reference evidence="5" key="1">
    <citation type="submission" date="2016-06" db="EMBL/GenBank/DDBJ databases">
        <title>Draft Genome sequence of the fungus Inonotus baumii.</title>
        <authorList>
            <person name="Zhu H."/>
            <person name="Lin W."/>
        </authorList>
    </citation>
    <scope>NUCLEOTIDE SEQUENCE</scope>
    <source>
        <strain evidence="5">821</strain>
    </source>
</reference>
<comment type="caution">
    <text evidence="5">The sequence shown here is derived from an EMBL/GenBank/DDBJ whole genome shotgun (WGS) entry which is preliminary data.</text>
</comment>
<dbReference type="EMBL" id="LNZH02000215">
    <property type="protein sequence ID" value="OCB84578.1"/>
    <property type="molecule type" value="Genomic_DNA"/>
</dbReference>
<proteinExistence type="inferred from homology"/>
<dbReference type="InterPro" id="IPR003830">
    <property type="entry name" value="ComA_synth"/>
</dbReference>
<dbReference type="PROSITE" id="PS00903">
    <property type="entry name" value="CYT_DCMP_DEAMINASES_1"/>
    <property type="match status" value="1"/>
</dbReference>
<gene>
    <name evidence="5" type="ORF">A7U60_g8564</name>
</gene>
<evidence type="ECO:0000256" key="2">
    <source>
        <dbReference type="ARBA" id="ARBA00022723"/>
    </source>
</evidence>
<dbReference type="InterPro" id="IPR036112">
    <property type="entry name" value="ComA_synth_sf"/>
</dbReference>
<keyword evidence="2" id="KW-0479">Metal-binding</keyword>
<keyword evidence="6" id="KW-1185">Reference proteome</keyword>
<dbReference type="PROSITE" id="PS51747">
    <property type="entry name" value="CYT_DCMP_DEAMINASES_2"/>
    <property type="match status" value="1"/>
</dbReference>
<evidence type="ECO:0000313" key="5">
    <source>
        <dbReference type="EMBL" id="OCB84578.1"/>
    </source>
</evidence>
<comment type="similarity">
    <text evidence="1">Belongs to the phosphosulfolactate synthase family.</text>
</comment>
<dbReference type="PANTHER" id="PTHR48413:SF1">
    <property type="entry name" value="PROTEIN HEAT-STRESS-ASSOCIATED 32"/>
    <property type="match status" value="1"/>
</dbReference>
<dbReference type="OrthoDB" id="47007at2759"/>
<dbReference type="InterPro" id="IPR016192">
    <property type="entry name" value="APOBEC/CMP_deaminase_Zn-bd"/>
</dbReference>
<dbReference type="CDD" id="cd01285">
    <property type="entry name" value="nucleoside_deaminase"/>
    <property type="match status" value="1"/>
</dbReference>
<name>A0A9Q5HRC4_SANBA</name>